<evidence type="ECO:0000259" key="3">
    <source>
        <dbReference type="PROSITE" id="PS51755"/>
    </source>
</evidence>
<evidence type="ECO:0000256" key="1">
    <source>
        <dbReference type="ARBA" id="ARBA00023125"/>
    </source>
</evidence>
<keyword evidence="5" id="KW-1185">Reference proteome</keyword>
<dbReference type="OrthoDB" id="1971692at2"/>
<accession>A0A4Q0YWA6</accession>
<dbReference type="Gene3D" id="1.10.10.10">
    <property type="entry name" value="Winged helix-like DNA-binding domain superfamily/Winged helix DNA-binding domain"/>
    <property type="match status" value="1"/>
</dbReference>
<evidence type="ECO:0000313" key="4">
    <source>
        <dbReference type="EMBL" id="RXJ73479.1"/>
    </source>
</evidence>
<dbReference type="Proteomes" id="UP000290287">
    <property type="component" value="Unassembled WGS sequence"/>
</dbReference>
<protein>
    <recommendedName>
        <fullName evidence="3">OmpR/PhoB-type domain-containing protein</fullName>
    </recommendedName>
</protein>
<dbReference type="InterPro" id="IPR001867">
    <property type="entry name" value="OmpR/PhoB-type_DNA-bd"/>
</dbReference>
<dbReference type="EMBL" id="PEIB01000009">
    <property type="protein sequence ID" value="RXJ73479.1"/>
    <property type="molecule type" value="Genomic_DNA"/>
</dbReference>
<dbReference type="InterPro" id="IPR036388">
    <property type="entry name" value="WH-like_DNA-bd_sf"/>
</dbReference>
<gene>
    <name evidence="4" type="ORF">CS022_09550</name>
</gene>
<dbReference type="RefSeq" id="WP_129122082.1">
    <property type="nucleotide sequence ID" value="NZ_PEIB01000009.1"/>
</dbReference>
<evidence type="ECO:0000313" key="5">
    <source>
        <dbReference type="Proteomes" id="UP000290287"/>
    </source>
</evidence>
<dbReference type="InterPro" id="IPR016032">
    <property type="entry name" value="Sig_transdc_resp-reg_C-effctor"/>
</dbReference>
<feature type="domain" description="OmpR/PhoB-type" evidence="3">
    <location>
        <begin position="1"/>
        <end position="98"/>
    </location>
</feature>
<dbReference type="SMART" id="SM00862">
    <property type="entry name" value="Trans_reg_C"/>
    <property type="match status" value="1"/>
</dbReference>
<evidence type="ECO:0000256" key="2">
    <source>
        <dbReference type="PROSITE-ProRule" id="PRU01091"/>
    </source>
</evidence>
<dbReference type="GO" id="GO:0000160">
    <property type="term" value="P:phosphorelay signal transduction system"/>
    <property type="evidence" value="ECO:0007669"/>
    <property type="project" value="InterPro"/>
</dbReference>
<feature type="DNA-binding region" description="OmpR/PhoB-type" evidence="2">
    <location>
        <begin position="1"/>
        <end position="98"/>
    </location>
</feature>
<dbReference type="AlphaFoldDB" id="A0A4Q0YWA6"/>
<sequence>MIELGDFVVCEKDRTLNDKSGDEVSIEDKSLAVLLYLIANKDKFVTLEELHENVWSGRVVSDSAVRQSIAKLRKVLGDDSESPQYIKSVPRKGYRLVCSIKYINIELKKT</sequence>
<dbReference type="CDD" id="cd00383">
    <property type="entry name" value="trans_reg_C"/>
    <property type="match status" value="1"/>
</dbReference>
<dbReference type="SUPFAM" id="SSF46894">
    <property type="entry name" value="C-terminal effector domain of the bipartite response regulators"/>
    <property type="match status" value="1"/>
</dbReference>
<reference evidence="4 5" key="1">
    <citation type="submission" date="2017-10" db="EMBL/GenBank/DDBJ databases">
        <title>Nyctiphanis sp. nov., isolated from the stomach of the euphausiid Nyctiphanes simplex (Hansen, 1911) in the Gulf of California.</title>
        <authorList>
            <person name="Gomez-Gil B."/>
            <person name="Aguilar-Mendez M."/>
            <person name="Lopez-Cortes A."/>
            <person name="Gomez-Gutierrez J."/>
            <person name="Roque A."/>
            <person name="Lang E."/>
            <person name="Gonzalez-Castillo A."/>
        </authorList>
    </citation>
    <scope>NUCLEOTIDE SEQUENCE [LARGE SCALE GENOMIC DNA]</scope>
    <source>
        <strain evidence="4 5">CAIM 600</strain>
    </source>
</reference>
<name>A0A4Q0YWA6_9GAMM</name>
<comment type="caution">
    <text evidence="4">The sequence shown here is derived from an EMBL/GenBank/DDBJ whole genome shotgun (WGS) entry which is preliminary data.</text>
</comment>
<proteinExistence type="predicted"/>
<keyword evidence="1 2" id="KW-0238">DNA-binding</keyword>
<organism evidence="4 5">
    <name type="scientific">Veronia nyctiphanis</name>
    <dbReference type="NCBI Taxonomy" id="1278244"/>
    <lineage>
        <taxon>Bacteria</taxon>
        <taxon>Pseudomonadati</taxon>
        <taxon>Pseudomonadota</taxon>
        <taxon>Gammaproteobacteria</taxon>
        <taxon>Vibrionales</taxon>
        <taxon>Vibrionaceae</taxon>
        <taxon>Veronia</taxon>
    </lineage>
</organism>
<dbReference type="Pfam" id="PF00486">
    <property type="entry name" value="Trans_reg_C"/>
    <property type="match status" value="1"/>
</dbReference>
<dbReference type="GO" id="GO:0003677">
    <property type="term" value="F:DNA binding"/>
    <property type="evidence" value="ECO:0007669"/>
    <property type="project" value="UniProtKB-UniRule"/>
</dbReference>
<dbReference type="GO" id="GO:0006355">
    <property type="term" value="P:regulation of DNA-templated transcription"/>
    <property type="evidence" value="ECO:0007669"/>
    <property type="project" value="InterPro"/>
</dbReference>
<dbReference type="PROSITE" id="PS51755">
    <property type="entry name" value="OMPR_PHOB"/>
    <property type="match status" value="1"/>
</dbReference>